<keyword evidence="3" id="KW-0677">Repeat</keyword>
<organism evidence="10 11">
    <name type="scientific">Haemaphysalis longicornis</name>
    <name type="common">Bush tick</name>
    <dbReference type="NCBI Taxonomy" id="44386"/>
    <lineage>
        <taxon>Eukaryota</taxon>
        <taxon>Metazoa</taxon>
        <taxon>Ecdysozoa</taxon>
        <taxon>Arthropoda</taxon>
        <taxon>Chelicerata</taxon>
        <taxon>Arachnida</taxon>
        <taxon>Acari</taxon>
        <taxon>Parasitiformes</taxon>
        <taxon>Ixodida</taxon>
        <taxon>Ixodoidea</taxon>
        <taxon>Ixodidae</taxon>
        <taxon>Haemaphysalinae</taxon>
        <taxon>Haemaphysalis</taxon>
    </lineage>
</organism>
<dbReference type="InterPro" id="IPR036236">
    <property type="entry name" value="Znf_C2H2_sf"/>
</dbReference>
<dbReference type="EMBL" id="JABSTR010000010">
    <property type="protein sequence ID" value="KAH9380565.1"/>
    <property type="molecule type" value="Genomic_DNA"/>
</dbReference>
<dbReference type="FunFam" id="3.30.160.60:FF:000557">
    <property type="entry name" value="zinc finger and SCAN domain-containing protein 29"/>
    <property type="match status" value="1"/>
</dbReference>
<keyword evidence="4 8" id="KW-0863">Zinc-finger</keyword>
<dbReference type="PANTHER" id="PTHR16515:SF49">
    <property type="entry name" value="GASTRULA ZINC FINGER PROTEIN XLCGF49.1-LIKE-RELATED"/>
    <property type="match status" value="1"/>
</dbReference>
<name>A0A9J6GYL6_HAELO</name>
<comment type="caution">
    <text evidence="10">The sequence shown here is derived from an EMBL/GenBank/DDBJ whole genome shotgun (WGS) entry which is preliminary data.</text>
</comment>
<dbReference type="InterPro" id="IPR013087">
    <property type="entry name" value="Znf_C2H2_type"/>
</dbReference>
<evidence type="ECO:0000256" key="7">
    <source>
        <dbReference type="ARBA" id="ARBA00023242"/>
    </source>
</evidence>
<dbReference type="SMART" id="SM00355">
    <property type="entry name" value="ZnF_C2H2"/>
    <property type="match status" value="2"/>
</dbReference>
<dbReference type="SUPFAM" id="SSF57667">
    <property type="entry name" value="beta-beta-alpha zinc fingers"/>
    <property type="match status" value="1"/>
</dbReference>
<reference evidence="10 11" key="1">
    <citation type="journal article" date="2020" name="Cell">
        <title>Large-Scale Comparative Analyses of Tick Genomes Elucidate Their Genetic Diversity and Vector Capacities.</title>
        <authorList>
            <consortium name="Tick Genome and Microbiome Consortium (TIGMIC)"/>
            <person name="Jia N."/>
            <person name="Wang J."/>
            <person name="Shi W."/>
            <person name="Du L."/>
            <person name="Sun Y."/>
            <person name="Zhan W."/>
            <person name="Jiang J.F."/>
            <person name="Wang Q."/>
            <person name="Zhang B."/>
            <person name="Ji P."/>
            <person name="Bell-Sakyi L."/>
            <person name="Cui X.M."/>
            <person name="Yuan T.T."/>
            <person name="Jiang B.G."/>
            <person name="Yang W.F."/>
            <person name="Lam T.T."/>
            <person name="Chang Q.C."/>
            <person name="Ding S.J."/>
            <person name="Wang X.J."/>
            <person name="Zhu J.G."/>
            <person name="Ruan X.D."/>
            <person name="Zhao L."/>
            <person name="Wei J.T."/>
            <person name="Ye R.Z."/>
            <person name="Que T.C."/>
            <person name="Du C.H."/>
            <person name="Zhou Y.H."/>
            <person name="Cheng J.X."/>
            <person name="Dai P.F."/>
            <person name="Guo W.B."/>
            <person name="Han X.H."/>
            <person name="Huang E.J."/>
            <person name="Li L.F."/>
            <person name="Wei W."/>
            <person name="Gao Y.C."/>
            <person name="Liu J.Z."/>
            <person name="Shao H.Z."/>
            <person name="Wang X."/>
            <person name="Wang C.C."/>
            <person name="Yang T.C."/>
            <person name="Huo Q.B."/>
            <person name="Li W."/>
            <person name="Chen H.Y."/>
            <person name="Chen S.E."/>
            <person name="Zhou L.G."/>
            <person name="Ni X.B."/>
            <person name="Tian J.H."/>
            <person name="Sheng Y."/>
            <person name="Liu T."/>
            <person name="Pan Y.S."/>
            <person name="Xia L.Y."/>
            <person name="Li J."/>
            <person name="Zhao F."/>
            <person name="Cao W.C."/>
        </authorList>
    </citation>
    <scope>NUCLEOTIDE SEQUENCE [LARGE SCALE GENOMIC DNA]</scope>
    <source>
        <strain evidence="10">HaeL-2018</strain>
    </source>
</reference>
<evidence type="ECO:0000256" key="3">
    <source>
        <dbReference type="ARBA" id="ARBA00022737"/>
    </source>
</evidence>
<evidence type="ECO:0000256" key="6">
    <source>
        <dbReference type="ARBA" id="ARBA00023125"/>
    </source>
</evidence>
<sequence length="105" mass="12008">MQPTRILAVRPFQPRALPRPTAPWSTAPPVASARFGVTFPPPGSQRVRRPYGCHLCPSSFSRRTHLEDHVRTHTKERPFGCEHCGQRFTQSSNLVRHRKTHARAF</sequence>
<keyword evidence="6" id="KW-0238">DNA-binding</keyword>
<proteinExistence type="predicted"/>
<dbReference type="Proteomes" id="UP000821853">
    <property type="component" value="Chromosome 8"/>
</dbReference>
<dbReference type="VEuPathDB" id="VectorBase:HLOH_048734"/>
<dbReference type="GO" id="GO:0005634">
    <property type="term" value="C:nucleus"/>
    <property type="evidence" value="ECO:0007669"/>
    <property type="project" value="UniProtKB-SubCell"/>
</dbReference>
<keyword evidence="11" id="KW-1185">Reference proteome</keyword>
<dbReference type="PANTHER" id="PTHR16515">
    <property type="entry name" value="PR DOMAIN ZINC FINGER PROTEIN"/>
    <property type="match status" value="1"/>
</dbReference>
<evidence type="ECO:0000259" key="9">
    <source>
        <dbReference type="PROSITE" id="PS50157"/>
    </source>
</evidence>
<dbReference type="Pfam" id="PF00096">
    <property type="entry name" value="zf-C2H2"/>
    <property type="match status" value="2"/>
</dbReference>
<keyword evidence="2" id="KW-0479">Metal-binding</keyword>
<dbReference type="OrthoDB" id="6514753at2759"/>
<keyword evidence="5" id="KW-0862">Zinc</keyword>
<evidence type="ECO:0000256" key="4">
    <source>
        <dbReference type="ARBA" id="ARBA00022771"/>
    </source>
</evidence>
<evidence type="ECO:0000256" key="5">
    <source>
        <dbReference type="ARBA" id="ARBA00022833"/>
    </source>
</evidence>
<evidence type="ECO:0000256" key="2">
    <source>
        <dbReference type="ARBA" id="ARBA00022723"/>
    </source>
</evidence>
<evidence type="ECO:0000256" key="1">
    <source>
        <dbReference type="ARBA" id="ARBA00004123"/>
    </source>
</evidence>
<keyword evidence="7" id="KW-0539">Nucleus</keyword>
<evidence type="ECO:0000313" key="11">
    <source>
        <dbReference type="Proteomes" id="UP000821853"/>
    </source>
</evidence>
<dbReference type="Gene3D" id="3.30.160.60">
    <property type="entry name" value="Classic Zinc Finger"/>
    <property type="match status" value="2"/>
</dbReference>
<accession>A0A9J6GYL6</accession>
<dbReference type="InterPro" id="IPR050331">
    <property type="entry name" value="Zinc_finger"/>
</dbReference>
<dbReference type="FunFam" id="3.30.160.60:FF:000045">
    <property type="entry name" value="ZFP69 zinc finger protein B"/>
    <property type="match status" value="1"/>
</dbReference>
<feature type="domain" description="C2H2-type" evidence="9">
    <location>
        <begin position="51"/>
        <end position="78"/>
    </location>
</feature>
<dbReference type="AlphaFoldDB" id="A0A9J6GYL6"/>
<dbReference type="PROSITE" id="PS00028">
    <property type="entry name" value="ZINC_FINGER_C2H2_1"/>
    <property type="match status" value="2"/>
</dbReference>
<dbReference type="GO" id="GO:0003677">
    <property type="term" value="F:DNA binding"/>
    <property type="evidence" value="ECO:0007669"/>
    <property type="project" value="UniProtKB-KW"/>
</dbReference>
<dbReference type="GO" id="GO:0008270">
    <property type="term" value="F:zinc ion binding"/>
    <property type="evidence" value="ECO:0007669"/>
    <property type="project" value="UniProtKB-KW"/>
</dbReference>
<protein>
    <recommendedName>
        <fullName evidence="9">C2H2-type domain-containing protein</fullName>
    </recommendedName>
</protein>
<comment type="subcellular location">
    <subcellularLocation>
        <location evidence="1">Nucleus</location>
    </subcellularLocation>
</comment>
<dbReference type="PROSITE" id="PS50157">
    <property type="entry name" value="ZINC_FINGER_C2H2_2"/>
    <property type="match status" value="2"/>
</dbReference>
<dbReference type="OMA" id="RRPYGCH"/>
<gene>
    <name evidence="10" type="ORF">HPB48_017325</name>
</gene>
<feature type="domain" description="C2H2-type" evidence="9">
    <location>
        <begin position="79"/>
        <end position="105"/>
    </location>
</feature>
<evidence type="ECO:0000256" key="8">
    <source>
        <dbReference type="PROSITE-ProRule" id="PRU00042"/>
    </source>
</evidence>
<evidence type="ECO:0000313" key="10">
    <source>
        <dbReference type="EMBL" id="KAH9380565.1"/>
    </source>
</evidence>
<dbReference type="GO" id="GO:0010468">
    <property type="term" value="P:regulation of gene expression"/>
    <property type="evidence" value="ECO:0007669"/>
    <property type="project" value="TreeGrafter"/>
</dbReference>